<dbReference type="EMBL" id="GBRH01253603">
    <property type="protein sequence ID" value="JAD44292.1"/>
    <property type="molecule type" value="Transcribed_RNA"/>
</dbReference>
<evidence type="ECO:0000313" key="2">
    <source>
        <dbReference type="EMBL" id="JAD44292.1"/>
    </source>
</evidence>
<reference evidence="2" key="2">
    <citation type="journal article" date="2015" name="Data Brief">
        <title>Shoot transcriptome of the giant reed, Arundo donax.</title>
        <authorList>
            <person name="Barrero R.A."/>
            <person name="Guerrero F.D."/>
            <person name="Moolhuijzen P."/>
            <person name="Goolsby J.A."/>
            <person name="Tidwell J."/>
            <person name="Bellgard S.E."/>
            <person name="Bellgard M.I."/>
        </authorList>
    </citation>
    <scope>NUCLEOTIDE SEQUENCE</scope>
    <source>
        <tissue evidence="2">Shoot tissue taken approximately 20 cm above the soil surface</tissue>
    </source>
</reference>
<accession>A0A0A9AB55</accession>
<sequence>MEMAGTGERFRMEAARRESAEGEDGRMRRRREGRMGESVAAVGREEWTASLWR</sequence>
<dbReference type="AlphaFoldDB" id="A0A0A9AB55"/>
<proteinExistence type="predicted"/>
<feature type="region of interest" description="Disordered" evidence="1">
    <location>
        <begin position="1"/>
        <end position="39"/>
    </location>
</feature>
<name>A0A0A9AB55_ARUDO</name>
<reference evidence="2" key="1">
    <citation type="submission" date="2014-09" db="EMBL/GenBank/DDBJ databases">
        <authorList>
            <person name="Magalhaes I.L.F."/>
            <person name="Oliveira U."/>
            <person name="Santos F.R."/>
            <person name="Vidigal T.H.D.A."/>
            <person name="Brescovit A.D."/>
            <person name="Santos A.J."/>
        </authorList>
    </citation>
    <scope>NUCLEOTIDE SEQUENCE</scope>
    <source>
        <tissue evidence="2">Shoot tissue taken approximately 20 cm above the soil surface</tissue>
    </source>
</reference>
<evidence type="ECO:0000256" key="1">
    <source>
        <dbReference type="SAM" id="MobiDB-lite"/>
    </source>
</evidence>
<organism evidence="2">
    <name type="scientific">Arundo donax</name>
    <name type="common">Giant reed</name>
    <name type="synonym">Donax arundinaceus</name>
    <dbReference type="NCBI Taxonomy" id="35708"/>
    <lineage>
        <taxon>Eukaryota</taxon>
        <taxon>Viridiplantae</taxon>
        <taxon>Streptophyta</taxon>
        <taxon>Embryophyta</taxon>
        <taxon>Tracheophyta</taxon>
        <taxon>Spermatophyta</taxon>
        <taxon>Magnoliopsida</taxon>
        <taxon>Liliopsida</taxon>
        <taxon>Poales</taxon>
        <taxon>Poaceae</taxon>
        <taxon>PACMAD clade</taxon>
        <taxon>Arundinoideae</taxon>
        <taxon>Arundineae</taxon>
        <taxon>Arundo</taxon>
    </lineage>
</organism>
<protein>
    <submittedName>
        <fullName evidence="2">Uncharacterized protein</fullName>
    </submittedName>
</protein>
<feature type="compositionally biased region" description="Basic and acidic residues" evidence="1">
    <location>
        <begin position="8"/>
        <end position="26"/>
    </location>
</feature>